<dbReference type="CDD" id="cd00093">
    <property type="entry name" value="HTH_XRE"/>
    <property type="match status" value="1"/>
</dbReference>
<gene>
    <name evidence="2" type="ORF">DLM65_08020</name>
</gene>
<evidence type="ECO:0000256" key="1">
    <source>
        <dbReference type="SAM" id="MobiDB-lite"/>
    </source>
</evidence>
<dbReference type="InterPro" id="IPR010982">
    <property type="entry name" value="Lambda_DNA-bd_dom_sf"/>
</dbReference>
<comment type="caution">
    <text evidence="2">The sequence shown here is derived from an EMBL/GenBank/DDBJ whole genome shotgun (WGS) entry which is preliminary data.</text>
</comment>
<dbReference type="Proteomes" id="UP000248724">
    <property type="component" value="Unassembled WGS sequence"/>
</dbReference>
<evidence type="ECO:0000313" key="3">
    <source>
        <dbReference type="Proteomes" id="UP000248724"/>
    </source>
</evidence>
<feature type="compositionally biased region" description="Basic and acidic residues" evidence="1">
    <location>
        <begin position="213"/>
        <end position="223"/>
    </location>
</feature>
<dbReference type="EMBL" id="QHBU01000152">
    <property type="protein sequence ID" value="PZR80440.1"/>
    <property type="molecule type" value="Genomic_DNA"/>
</dbReference>
<reference evidence="2 3" key="1">
    <citation type="journal article" date="2017" name="Nature">
        <title>Atmospheric trace gases support primary production in Antarctic desert surface soil.</title>
        <authorList>
            <person name="Ji M."/>
            <person name="Greening C."/>
            <person name="Vanwonterghem I."/>
            <person name="Carere C.R."/>
            <person name="Bay S.K."/>
            <person name="Steen J.A."/>
            <person name="Montgomery K."/>
            <person name="Lines T."/>
            <person name="Beardall J."/>
            <person name="van Dorst J."/>
            <person name="Snape I."/>
            <person name="Stott M.B."/>
            <person name="Hugenholtz P."/>
            <person name="Ferrari B.C."/>
        </authorList>
    </citation>
    <scope>NUCLEOTIDE SEQUENCE [LARGE SCALE GENOMIC DNA]</scope>
    <source>
        <strain evidence="2">RRmetagenome_bin12</strain>
    </source>
</reference>
<sequence>MTPNQIVAHNVARARELRRWTQEQAADALAPYLGARLSGPSFSALERSAWTPGRVKQFSADDLLALSRGFDLPVGYFLTPPSPEFDAGLHAPDAGVNGLDPIVLLDAVLGTPENLVHWEAKLRAYSASIAPMPKSKRRKPNVSPADLADRLGSALGSRGQSVLRQCVGEVDDAADVLERMAEVLRAWDQTAASATADKAVPGDTRSTVAMTSPRHDDDQGVPR</sequence>
<dbReference type="AlphaFoldDB" id="A0A2W5Z579"/>
<feature type="region of interest" description="Disordered" evidence="1">
    <location>
        <begin position="192"/>
        <end position="223"/>
    </location>
</feature>
<name>A0A2W5Z579_9BACT</name>
<evidence type="ECO:0000313" key="2">
    <source>
        <dbReference type="EMBL" id="PZR80440.1"/>
    </source>
</evidence>
<dbReference type="GO" id="GO:0003677">
    <property type="term" value="F:DNA binding"/>
    <property type="evidence" value="ECO:0007669"/>
    <property type="project" value="InterPro"/>
</dbReference>
<accession>A0A2W5Z579</accession>
<organism evidence="2 3">
    <name type="scientific">Candidatus Aeolococcus gillhamiae</name>
    <dbReference type="NCBI Taxonomy" id="3127015"/>
    <lineage>
        <taxon>Bacteria</taxon>
        <taxon>Bacillati</taxon>
        <taxon>Candidatus Dormiibacterota</taxon>
        <taxon>Candidatus Dormibacteria</taxon>
        <taxon>Candidatus Aeolococcales</taxon>
        <taxon>Candidatus Aeolococcaceae</taxon>
        <taxon>Candidatus Aeolococcus</taxon>
    </lineage>
</organism>
<dbReference type="Gene3D" id="1.10.260.40">
    <property type="entry name" value="lambda repressor-like DNA-binding domains"/>
    <property type="match status" value="1"/>
</dbReference>
<proteinExistence type="predicted"/>
<protein>
    <submittedName>
        <fullName evidence="2">Uncharacterized protein</fullName>
    </submittedName>
</protein>
<dbReference type="InterPro" id="IPR001387">
    <property type="entry name" value="Cro/C1-type_HTH"/>
</dbReference>